<feature type="compositionally biased region" description="Low complexity" evidence="1">
    <location>
        <begin position="40"/>
        <end position="57"/>
    </location>
</feature>
<keyword evidence="2" id="KW-1133">Transmembrane helix</keyword>
<gene>
    <name evidence="5" type="ORF">COV34_01155</name>
</gene>
<feature type="domain" description="DUF11" evidence="3">
    <location>
        <begin position="70"/>
        <end position="187"/>
    </location>
</feature>
<dbReference type="AlphaFoldDB" id="A0A2H0QVE0"/>
<dbReference type="InterPro" id="IPR001434">
    <property type="entry name" value="OmcB-like_DUF11"/>
</dbReference>
<dbReference type="Proteomes" id="UP000231333">
    <property type="component" value="Unassembled WGS sequence"/>
</dbReference>
<protein>
    <recommendedName>
        <fullName evidence="7">DUF11 domain-containing protein</fullName>
    </recommendedName>
</protein>
<feature type="compositionally biased region" description="Gly residues" evidence="1">
    <location>
        <begin position="193"/>
        <end position="218"/>
    </location>
</feature>
<dbReference type="InterPro" id="IPR002477">
    <property type="entry name" value="Peptidoglycan-bd-like"/>
</dbReference>
<dbReference type="InterPro" id="IPR036366">
    <property type="entry name" value="PGBDSf"/>
</dbReference>
<name>A0A2H0QVE0_9BACT</name>
<reference evidence="5 6" key="1">
    <citation type="submission" date="2017-09" db="EMBL/GenBank/DDBJ databases">
        <title>Depth-based differentiation of microbial function through sediment-hosted aquifers and enrichment of novel symbionts in the deep terrestrial subsurface.</title>
        <authorList>
            <person name="Probst A.J."/>
            <person name="Ladd B."/>
            <person name="Jarett J.K."/>
            <person name="Geller-Mcgrath D.E."/>
            <person name="Sieber C.M."/>
            <person name="Emerson J.B."/>
            <person name="Anantharaman K."/>
            <person name="Thomas B.C."/>
            <person name="Malmstrom R."/>
            <person name="Stieglmeier M."/>
            <person name="Klingl A."/>
            <person name="Woyke T."/>
            <person name="Ryan C.M."/>
            <person name="Banfield J.F."/>
        </authorList>
    </citation>
    <scope>NUCLEOTIDE SEQUENCE [LARGE SCALE GENOMIC DNA]</scope>
    <source>
        <strain evidence="5">CG10_big_fil_rev_8_21_14_0_10_42_12</strain>
    </source>
</reference>
<feature type="domain" description="DUF11" evidence="3">
    <location>
        <begin position="1"/>
        <end position="53"/>
    </location>
</feature>
<evidence type="ECO:0000259" key="4">
    <source>
        <dbReference type="Pfam" id="PF01471"/>
    </source>
</evidence>
<feature type="compositionally biased region" description="Gly residues" evidence="1">
    <location>
        <begin position="58"/>
        <end position="67"/>
    </location>
</feature>
<dbReference type="NCBIfam" id="TIGR01451">
    <property type="entry name" value="B_ant_repeat"/>
    <property type="match status" value="1"/>
</dbReference>
<dbReference type="Pfam" id="PF01345">
    <property type="entry name" value="DUF11"/>
    <property type="match status" value="2"/>
</dbReference>
<feature type="transmembrane region" description="Helical" evidence="2">
    <location>
        <begin position="431"/>
        <end position="453"/>
    </location>
</feature>
<feature type="compositionally biased region" description="Polar residues" evidence="1">
    <location>
        <begin position="164"/>
        <end position="173"/>
    </location>
</feature>
<feature type="non-terminal residue" evidence="5">
    <location>
        <position position="1"/>
    </location>
</feature>
<evidence type="ECO:0000259" key="3">
    <source>
        <dbReference type="Pfam" id="PF01345"/>
    </source>
</evidence>
<dbReference type="InterPro" id="IPR051172">
    <property type="entry name" value="Chlamydia_OmcB"/>
</dbReference>
<dbReference type="InterPro" id="IPR047589">
    <property type="entry name" value="DUF11_rpt"/>
</dbReference>
<dbReference type="SUPFAM" id="SSF47090">
    <property type="entry name" value="PGBD-like"/>
    <property type="match status" value="1"/>
</dbReference>
<comment type="caution">
    <text evidence="5">The sequence shown here is derived from an EMBL/GenBank/DDBJ whole genome shotgun (WGS) entry which is preliminary data.</text>
</comment>
<keyword evidence="2" id="KW-0472">Membrane</keyword>
<evidence type="ECO:0000256" key="2">
    <source>
        <dbReference type="SAM" id="Phobius"/>
    </source>
</evidence>
<feature type="compositionally biased region" description="Low complexity" evidence="1">
    <location>
        <begin position="174"/>
        <end position="186"/>
    </location>
</feature>
<dbReference type="InterPro" id="IPR036365">
    <property type="entry name" value="PGBD-like_sf"/>
</dbReference>
<keyword evidence="2" id="KW-0812">Transmembrane</keyword>
<sequence>IWTVGTLANNTSETLTLTVTASTTGDIANTATATSTGGKTDNNPDNNTSTSTVTVTDGNGGGGGGNTGIDLSVSKTGSISEVDETDVEFTYTISVTNSGPETATDIEVADELPAAVEFVSATSTTGTYATSTHIWTIDSLANGASATLTITVKVLSIDEDFTNTATATSTGGKTDNNPDNNTDTHTVTIPDDNGGGGGGSSGGGGGGGSSSGGGGGGTVNIVGGSGDIDVSAPQCEYLKEFLRYGYNNNPVEVIKLQAFLNSFENESLAVDGFFDLSTDAAVRRFQVKYFNDILEPWGHTDSTGYVYILTKKKVNEIFCNRAFPVTPGEAQEIVEFRAFLESLRARGIDTTDFEGGIGGDLGGDDNGLATDTTGTTSGLGDFFKDLFGGGDSEDTATSTATSTSQFASTLKNLAAAALVFPADTGDALGCLIVLLIILLIIYVLGTVIVNGMSDNKPMEVVRRRKIIAFMIGVVIAIVIAFLAPYPCIILPLILILIVLIIWYFVRRKESKPEEMNKEFSL</sequence>
<dbReference type="Gene3D" id="2.60.40.1170">
    <property type="entry name" value="Mu homology domain, subdomain B"/>
    <property type="match status" value="1"/>
</dbReference>
<feature type="transmembrane region" description="Helical" evidence="2">
    <location>
        <begin position="488"/>
        <end position="505"/>
    </location>
</feature>
<feature type="region of interest" description="Disordered" evidence="1">
    <location>
        <begin position="29"/>
        <end position="69"/>
    </location>
</feature>
<evidence type="ECO:0000313" key="5">
    <source>
        <dbReference type="EMBL" id="PIR38207.1"/>
    </source>
</evidence>
<feature type="domain" description="Peptidoglycan binding-like" evidence="4">
    <location>
        <begin position="252"/>
        <end position="287"/>
    </location>
</feature>
<evidence type="ECO:0000313" key="6">
    <source>
        <dbReference type="Proteomes" id="UP000231333"/>
    </source>
</evidence>
<feature type="region of interest" description="Disordered" evidence="1">
    <location>
        <begin position="164"/>
        <end position="218"/>
    </location>
</feature>
<evidence type="ECO:0000256" key="1">
    <source>
        <dbReference type="SAM" id="MobiDB-lite"/>
    </source>
</evidence>
<organism evidence="5 6">
    <name type="scientific">Candidatus Zambryskibacteria bacterium CG10_big_fil_rev_8_21_14_0_10_42_12</name>
    <dbReference type="NCBI Taxonomy" id="1975115"/>
    <lineage>
        <taxon>Bacteria</taxon>
        <taxon>Candidatus Zambryskiibacteriota</taxon>
    </lineage>
</organism>
<dbReference type="Gene3D" id="1.10.101.10">
    <property type="entry name" value="PGBD-like superfamily/PGBD"/>
    <property type="match status" value="1"/>
</dbReference>
<dbReference type="EMBL" id="PCXL01000011">
    <property type="protein sequence ID" value="PIR38207.1"/>
    <property type="molecule type" value="Genomic_DNA"/>
</dbReference>
<feature type="transmembrane region" description="Helical" evidence="2">
    <location>
        <begin position="465"/>
        <end position="482"/>
    </location>
</feature>
<evidence type="ECO:0008006" key="7">
    <source>
        <dbReference type="Google" id="ProtNLM"/>
    </source>
</evidence>
<dbReference type="Pfam" id="PF01471">
    <property type="entry name" value="PG_binding_1"/>
    <property type="match status" value="1"/>
</dbReference>
<dbReference type="PANTHER" id="PTHR34819">
    <property type="entry name" value="LARGE CYSTEINE-RICH PERIPLASMIC PROTEIN OMCB"/>
    <property type="match status" value="1"/>
</dbReference>
<proteinExistence type="predicted"/>
<accession>A0A2H0QVE0</accession>
<dbReference type="PANTHER" id="PTHR34819:SF3">
    <property type="entry name" value="CELL SURFACE PROTEIN"/>
    <property type="match status" value="1"/>
</dbReference>
<feature type="compositionally biased region" description="Polar residues" evidence="1">
    <location>
        <begin position="29"/>
        <end position="39"/>
    </location>
</feature>